<keyword evidence="3" id="KW-1185">Reference proteome</keyword>
<gene>
    <name evidence="2" type="ORF">OH76DRAFT_1404565</name>
</gene>
<name>A0A371D7Y7_9APHY</name>
<proteinExistence type="predicted"/>
<dbReference type="EMBL" id="KZ857410">
    <property type="protein sequence ID" value="RDX48643.1"/>
    <property type="molecule type" value="Genomic_DNA"/>
</dbReference>
<dbReference type="Proteomes" id="UP000256964">
    <property type="component" value="Unassembled WGS sequence"/>
</dbReference>
<evidence type="ECO:0000313" key="2">
    <source>
        <dbReference type="EMBL" id="RDX48643.1"/>
    </source>
</evidence>
<dbReference type="OrthoDB" id="2752158at2759"/>
<evidence type="ECO:0000313" key="3">
    <source>
        <dbReference type="Proteomes" id="UP000256964"/>
    </source>
</evidence>
<sequence>MPSRTCPDCVHPPNPPPSLGTLAPPPAYASGHVCTIFESLSTPIEHILAGTPDIKDSPEALKRCKDALSAIQAEGSPIGKNRPCIILGNVSNPDETTGIELILLGTFGRTPYDQLSLLDRLFVVPVSPNPAAKHTIHFHTSPAWDSSHCWAIAFIFKSTRPLKGLWPRARFDMALPDGKTMSTPSPHCVGAQPIYEASHDTRPVIVEKCRFNLERWSSQCIEDPTLAVECEEGFRSRLQAKGSVSRRNSVDTCAPSVRSFRSNHSQRKFSRCSSPLVPVPGKSDVASTKQVEVDMKMKSTPSTPSRSRRSSLKRTGGGAFDPSARKVQSKSSLGKFGLQLT</sequence>
<organism evidence="2 3">
    <name type="scientific">Lentinus brumalis</name>
    <dbReference type="NCBI Taxonomy" id="2498619"/>
    <lineage>
        <taxon>Eukaryota</taxon>
        <taxon>Fungi</taxon>
        <taxon>Dikarya</taxon>
        <taxon>Basidiomycota</taxon>
        <taxon>Agaricomycotina</taxon>
        <taxon>Agaricomycetes</taxon>
        <taxon>Polyporales</taxon>
        <taxon>Polyporaceae</taxon>
        <taxon>Lentinus</taxon>
    </lineage>
</organism>
<accession>A0A371D7Y7</accession>
<dbReference type="AlphaFoldDB" id="A0A371D7Y7"/>
<evidence type="ECO:0000256" key="1">
    <source>
        <dbReference type="SAM" id="MobiDB-lite"/>
    </source>
</evidence>
<reference evidence="2 3" key="1">
    <citation type="journal article" date="2018" name="Biotechnol. Biofuels">
        <title>Integrative visual omics of the white-rot fungus Polyporus brumalis exposes the biotechnological potential of its oxidative enzymes for delignifying raw plant biomass.</title>
        <authorList>
            <person name="Miyauchi S."/>
            <person name="Rancon A."/>
            <person name="Drula E."/>
            <person name="Hage H."/>
            <person name="Chaduli D."/>
            <person name="Favel A."/>
            <person name="Grisel S."/>
            <person name="Henrissat B."/>
            <person name="Herpoel-Gimbert I."/>
            <person name="Ruiz-Duenas F.J."/>
            <person name="Chevret D."/>
            <person name="Hainaut M."/>
            <person name="Lin J."/>
            <person name="Wang M."/>
            <person name="Pangilinan J."/>
            <person name="Lipzen A."/>
            <person name="Lesage-Meessen L."/>
            <person name="Navarro D."/>
            <person name="Riley R."/>
            <person name="Grigoriev I.V."/>
            <person name="Zhou S."/>
            <person name="Raouche S."/>
            <person name="Rosso M.N."/>
        </authorList>
    </citation>
    <scope>NUCLEOTIDE SEQUENCE [LARGE SCALE GENOMIC DNA]</scope>
    <source>
        <strain evidence="2 3">BRFM 1820</strain>
    </source>
</reference>
<feature type="region of interest" description="Disordered" evidence="1">
    <location>
        <begin position="264"/>
        <end position="341"/>
    </location>
</feature>
<protein>
    <submittedName>
        <fullName evidence="2">Uncharacterized protein</fullName>
    </submittedName>
</protein>